<dbReference type="RefSeq" id="WP_007033056.1">
    <property type="nucleotide sequence ID" value="NZ_AOHO01000068.1"/>
</dbReference>
<feature type="transmembrane region" description="Helical" evidence="1">
    <location>
        <begin position="41"/>
        <end position="63"/>
    </location>
</feature>
<keyword evidence="1" id="KW-0812">Transmembrane</keyword>
<protein>
    <recommendedName>
        <fullName evidence="2">Acyltransferase 3 domain-containing protein</fullName>
    </recommendedName>
</protein>
<dbReference type="Pfam" id="PF01757">
    <property type="entry name" value="Acyl_transf_3"/>
    <property type="match status" value="1"/>
</dbReference>
<evidence type="ECO:0000256" key="1">
    <source>
        <dbReference type="SAM" id="Phobius"/>
    </source>
</evidence>
<keyword evidence="1" id="KW-0472">Membrane</keyword>
<evidence type="ECO:0000313" key="4">
    <source>
        <dbReference type="Proteomes" id="UP000054226"/>
    </source>
</evidence>
<evidence type="ECO:0000313" key="3">
    <source>
        <dbReference type="EMBL" id="EME55058.1"/>
    </source>
</evidence>
<feature type="transmembrane region" description="Helical" evidence="1">
    <location>
        <begin position="111"/>
        <end position="135"/>
    </location>
</feature>
<dbReference type="Proteomes" id="UP000054226">
    <property type="component" value="Unassembled WGS sequence"/>
</dbReference>
<proteinExistence type="predicted"/>
<keyword evidence="1" id="KW-1133">Transmembrane helix</keyword>
<dbReference type="EMBL" id="AOHO01000068">
    <property type="protein sequence ID" value="EME55058.1"/>
    <property type="molecule type" value="Genomic_DNA"/>
</dbReference>
<dbReference type="InterPro" id="IPR002656">
    <property type="entry name" value="Acyl_transf_3_dom"/>
</dbReference>
<comment type="caution">
    <text evidence="3">The sequence shown here is derived from an EMBL/GenBank/DDBJ whole genome shotgun (WGS) entry which is preliminary data.</text>
</comment>
<dbReference type="PATRIC" id="fig|1284240.4.peg.5316"/>
<accession>M2Z2G5</accession>
<keyword evidence="4" id="KW-1185">Reference proteome</keyword>
<reference evidence="3 4" key="1">
    <citation type="journal article" date="2013" name="Genome Announc.">
        <title>Draft Genome Sequence of Amycolatopsis decaplanina Strain DSM 44594T.</title>
        <authorList>
            <person name="Kaur N."/>
            <person name="Kumar S."/>
            <person name="Bala M."/>
            <person name="Raghava G.P."/>
            <person name="Mayilraj S."/>
        </authorList>
    </citation>
    <scope>NUCLEOTIDE SEQUENCE [LARGE SCALE GENOMIC DNA]</scope>
    <source>
        <strain evidence="3 4">DSM 44594</strain>
    </source>
</reference>
<gene>
    <name evidence="3" type="ORF">H074_26157</name>
</gene>
<organism evidence="3 4">
    <name type="scientific">Amycolatopsis decaplanina DSM 44594</name>
    <dbReference type="NCBI Taxonomy" id="1284240"/>
    <lineage>
        <taxon>Bacteria</taxon>
        <taxon>Bacillati</taxon>
        <taxon>Actinomycetota</taxon>
        <taxon>Actinomycetes</taxon>
        <taxon>Pseudonocardiales</taxon>
        <taxon>Pseudonocardiaceae</taxon>
        <taxon>Amycolatopsis</taxon>
    </lineage>
</organism>
<feature type="transmembrane region" description="Helical" evidence="1">
    <location>
        <begin position="204"/>
        <end position="222"/>
    </location>
</feature>
<feature type="transmembrane region" description="Helical" evidence="1">
    <location>
        <begin position="173"/>
        <end position="192"/>
    </location>
</feature>
<feature type="transmembrane region" description="Helical" evidence="1">
    <location>
        <begin position="147"/>
        <end position="167"/>
    </location>
</feature>
<feature type="transmembrane region" description="Helical" evidence="1">
    <location>
        <begin position="283"/>
        <end position="304"/>
    </location>
</feature>
<dbReference type="GO" id="GO:0016747">
    <property type="term" value="F:acyltransferase activity, transferring groups other than amino-acyl groups"/>
    <property type="evidence" value="ECO:0007669"/>
    <property type="project" value="InterPro"/>
</dbReference>
<name>M2Z2G5_9PSEU</name>
<dbReference type="AlphaFoldDB" id="M2Z2G5"/>
<feature type="domain" description="Acyltransferase 3" evidence="2">
    <location>
        <begin position="1"/>
        <end position="335"/>
    </location>
</feature>
<sequence length="377" mass="42348">MRSVSLIVVVVWHWAFTILRWSPDGPMPTSPLGFFSGLWIFTWLLQVMPMFFYVGGYVHLVSWRRARARGESPGRYVRHQVRRLVVPAGALVLSWTAVGVTAASLSNLRWIRGAVLLIISPLWFLAVYVVLLALLPLSLWLHRKFDVVVLVWLGGVALGADVMRFHYGLDEAGWVNMVVVWGLAHQAGFFHRRVVEAPRRWGHALLWAGLFGLAGLVFSGLYPGSMVGVPGDRLSNMGPPTFAIVALLTFQVGFAEVTRPFFERRLARPRWRRFIGLLDHYALPLFLFHTTGMALAKACVYFLFGNGVSDDRLPDVTWWLQRPIAVLGPLLCTLPFLLLFGRRTRGARRRDLRPSTADGARRTVNDVIDGQPRGSAA</sequence>
<feature type="transmembrane region" description="Helical" evidence="1">
    <location>
        <begin position="324"/>
        <end position="341"/>
    </location>
</feature>
<evidence type="ECO:0000259" key="2">
    <source>
        <dbReference type="Pfam" id="PF01757"/>
    </source>
</evidence>
<feature type="transmembrane region" description="Helical" evidence="1">
    <location>
        <begin position="84"/>
        <end position="105"/>
    </location>
</feature>
<feature type="transmembrane region" description="Helical" evidence="1">
    <location>
        <begin position="242"/>
        <end position="262"/>
    </location>
</feature>